<accession>A0A8B6X650</accession>
<name>A0A8B6X650_9BURK</name>
<evidence type="ECO:0000256" key="2">
    <source>
        <dbReference type="SAM" id="SignalP"/>
    </source>
</evidence>
<feature type="signal peptide" evidence="2">
    <location>
        <begin position="1"/>
        <end position="23"/>
    </location>
</feature>
<proteinExistence type="predicted"/>
<dbReference type="PANTHER" id="PTHR47197:SF3">
    <property type="entry name" value="DIHYDRO-HEME D1 DEHYDROGENASE"/>
    <property type="match status" value="1"/>
</dbReference>
<evidence type="ECO:0000256" key="1">
    <source>
        <dbReference type="ARBA" id="ARBA00022729"/>
    </source>
</evidence>
<dbReference type="NCBIfam" id="TIGR02276">
    <property type="entry name" value="beta_rpt_yvtn"/>
    <property type="match status" value="1"/>
</dbReference>
<dbReference type="InterPro" id="IPR015943">
    <property type="entry name" value="WD40/YVTN_repeat-like_dom_sf"/>
</dbReference>
<organism evidence="4 5">
    <name type="scientific">Derxia gummosa DSM 723</name>
    <dbReference type="NCBI Taxonomy" id="1121388"/>
    <lineage>
        <taxon>Bacteria</taxon>
        <taxon>Pseudomonadati</taxon>
        <taxon>Pseudomonadota</taxon>
        <taxon>Betaproteobacteria</taxon>
        <taxon>Burkholderiales</taxon>
        <taxon>Alcaligenaceae</taxon>
        <taxon>Derxia</taxon>
    </lineage>
</organism>
<dbReference type="InterPro" id="IPR048433">
    <property type="entry name" value="YNCE-like_beta-prop"/>
</dbReference>
<evidence type="ECO:0000313" key="5">
    <source>
        <dbReference type="RefSeq" id="WP_028312503.1"/>
    </source>
</evidence>
<reference evidence="5" key="2">
    <citation type="submission" date="2025-08" db="UniProtKB">
        <authorList>
            <consortium name="RefSeq"/>
        </authorList>
    </citation>
    <scope>IDENTIFICATION</scope>
</reference>
<dbReference type="PANTHER" id="PTHR47197">
    <property type="entry name" value="PROTEIN NIRF"/>
    <property type="match status" value="1"/>
</dbReference>
<keyword evidence="4" id="KW-1185">Reference proteome</keyword>
<dbReference type="SUPFAM" id="SSF50974">
    <property type="entry name" value="Nitrous oxide reductase, N-terminal domain"/>
    <property type="match status" value="1"/>
</dbReference>
<dbReference type="Gene3D" id="2.130.10.10">
    <property type="entry name" value="YVTN repeat-like/Quinoprotein amine dehydrogenase"/>
    <property type="match status" value="3"/>
</dbReference>
<dbReference type="AlphaFoldDB" id="A0A8B6X650"/>
<dbReference type="Proteomes" id="UP000675920">
    <property type="component" value="Unplaced"/>
</dbReference>
<dbReference type="Pfam" id="PF21783">
    <property type="entry name" value="YNCE"/>
    <property type="match status" value="1"/>
</dbReference>
<dbReference type="InterPro" id="IPR011964">
    <property type="entry name" value="YVTN_b-propeller_repeat"/>
</dbReference>
<dbReference type="InterPro" id="IPR011045">
    <property type="entry name" value="N2O_reductase_N"/>
</dbReference>
<evidence type="ECO:0000259" key="3">
    <source>
        <dbReference type="Pfam" id="PF21783"/>
    </source>
</evidence>
<keyword evidence="1 2" id="KW-0732">Signal</keyword>
<reference evidence="5" key="1">
    <citation type="journal article" date="1997" name="Nature">
        <title>Haem-ligand switching during catalysis in crystals of a nitrogen-cycle enzyme.</title>
        <authorList>
            <person name="Williams P.A."/>
            <person name="Fulop V."/>
            <person name="Garman E.F."/>
            <person name="Saunders N.F."/>
            <person name="Ferguson S.J."/>
            <person name="Hajdu J."/>
        </authorList>
    </citation>
    <scope>NUCLEOTIDE SEQUENCE</scope>
</reference>
<dbReference type="InterPro" id="IPR051200">
    <property type="entry name" value="Host-pathogen_enzymatic-act"/>
</dbReference>
<feature type="chain" id="PRO_5034579294" evidence="2">
    <location>
        <begin position="24"/>
        <end position="322"/>
    </location>
</feature>
<evidence type="ECO:0000313" key="4">
    <source>
        <dbReference type="Proteomes" id="UP000675920"/>
    </source>
</evidence>
<protein>
    <submittedName>
        <fullName evidence="5">Cytochrome D1 domain-containing protein</fullName>
    </submittedName>
</protein>
<sequence>MIRRLLAGAAFAALGLSGTSALAQTAVVLNSRDAQVSLLDMKEGRETGRLDVGKEPHHLYPTPDGKSLIVANALGNDLTFLDPKTGAFQRKVAGIDDPYQIGFAYDNKRFVVNSLRLDRVDVYDYDGASFKLVKRFPLKSMPSHMAFTHDSGVVYITLQGSNQVAALDLRKMEVMWQVPVGEAPAGIFLTPDQKYLLVGIMGADYVEVIDVATRQTVKRIKTGMGCHNFRALGDKRHVFVGNRVANTINMIDMQTLENVATIPVPGGPDDMEITADGKQLWTTSRFIKQVTVVDLATRQVVRKIPVGRSPHGIFFVDRAPLL</sequence>
<dbReference type="OrthoDB" id="8674919at2"/>
<feature type="domain" description="YNCE-like beta-propeller" evidence="3">
    <location>
        <begin position="19"/>
        <end position="320"/>
    </location>
</feature>
<dbReference type="RefSeq" id="WP_028312503.1">
    <property type="nucleotide sequence ID" value="NZ_KI519499.1"/>
</dbReference>